<sequence length="66" mass="7853">MKKALSEKIRKLKECVDAVDYKVWYYEKAKQAGTLSVHNTMKKEDIPPRMQTIRSRMSHVTRLKEE</sequence>
<gene>
    <name evidence="1" type="ORF">D5281_11115</name>
</gene>
<accession>A0A9X5GTL5</accession>
<protein>
    <submittedName>
        <fullName evidence="1">Uncharacterized protein</fullName>
    </submittedName>
</protein>
<evidence type="ECO:0000313" key="1">
    <source>
        <dbReference type="EMBL" id="NBJ93132.1"/>
    </source>
</evidence>
<reference evidence="1" key="1">
    <citation type="submission" date="2018-09" db="EMBL/GenBank/DDBJ databases">
        <title>Murine metabolic-syndrome-specific gut microbial biobank.</title>
        <authorList>
            <person name="Liu C."/>
        </authorList>
    </citation>
    <scope>NUCLEOTIDE SEQUENCE</scope>
    <source>
        <strain evidence="1">D42-62</strain>
    </source>
</reference>
<comment type="caution">
    <text evidence="1">The sequence shown here is derived from an EMBL/GenBank/DDBJ whole genome shotgun (WGS) entry which is preliminary data.</text>
</comment>
<organism evidence="1 2">
    <name type="scientific">Parablautia muri</name>
    <dbReference type="NCBI Taxonomy" id="2320879"/>
    <lineage>
        <taxon>Bacteria</taxon>
        <taxon>Bacillati</taxon>
        <taxon>Bacillota</taxon>
        <taxon>Clostridia</taxon>
        <taxon>Lachnospirales</taxon>
        <taxon>Lachnospiraceae</taxon>
        <taxon>Parablautia</taxon>
    </lineage>
</organism>
<name>A0A9X5GTL5_9FIRM</name>
<dbReference type="EMBL" id="QZDT01000016">
    <property type="protein sequence ID" value="NBJ93132.1"/>
    <property type="molecule type" value="Genomic_DNA"/>
</dbReference>
<dbReference type="Proteomes" id="UP001154420">
    <property type="component" value="Unassembled WGS sequence"/>
</dbReference>
<dbReference type="RefSeq" id="WP_160560216.1">
    <property type="nucleotide sequence ID" value="NZ_QZDT01000016.1"/>
</dbReference>
<proteinExistence type="predicted"/>
<evidence type="ECO:0000313" key="2">
    <source>
        <dbReference type="Proteomes" id="UP001154420"/>
    </source>
</evidence>
<dbReference type="AlphaFoldDB" id="A0A9X5GTL5"/>
<dbReference type="OrthoDB" id="6160at2"/>
<keyword evidence="2" id="KW-1185">Reference proteome</keyword>